<protein>
    <submittedName>
        <fullName evidence="5">MarR family winged helix-turn-helix transcriptional regulator</fullName>
    </submittedName>
</protein>
<evidence type="ECO:0000256" key="3">
    <source>
        <dbReference type="ARBA" id="ARBA00023163"/>
    </source>
</evidence>
<evidence type="ECO:0000256" key="2">
    <source>
        <dbReference type="ARBA" id="ARBA00023125"/>
    </source>
</evidence>
<dbReference type="SMART" id="SM00347">
    <property type="entry name" value="HTH_MARR"/>
    <property type="match status" value="1"/>
</dbReference>
<dbReference type="RefSeq" id="WP_349296825.1">
    <property type="nucleotide sequence ID" value="NZ_JBEDNQ010000002.1"/>
</dbReference>
<evidence type="ECO:0000313" key="6">
    <source>
        <dbReference type="Proteomes" id="UP001494902"/>
    </source>
</evidence>
<proteinExistence type="predicted"/>
<dbReference type="Proteomes" id="UP001494902">
    <property type="component" value="Unassembled WGS sequence"/>
</dbReference>
<dbReference type="Pfam" id="PF12802">
    <property type="entry name" value="MarR_2"/>
    <property type="match status" value="1"/>
</dbReference>
<dbReference type="InterPro" id="IPR000835">
    <property type="entry name" value="HTH_MarR-typ"/>
</dbReference>
<keyword evidence="6" id="KW-1185">Reference proteome</keyword>
<organism evidence="5 6">
    <name type="scientific">Pseudonocardia nematodicida</name>
    <dbReference type="NCBI Taxonomy" id="1206997"/>
    <lineage>
        <taxon>Bacteria</taxon>
        <taxon>Bacillati</taxon>
        <taxon>Actinomycetota</taxon>
        <taxon>Actinomycetes</taxon>
        <taxon>Pseudonocardiales</taxon>
        <taxon>Pseudonocardiaceae</taxon>
        <taxon>Pseudonocardia</taxon>
    </lineage>
</organism>
<dbReference type="EMBL" id="JBEDNQ010000002">
    <property type="protein sequence ID" value="MEQ3549728.1"/>
    <property type="molecule type" value="Genomic_DNA"/>
</dbReference>
<gene>
    <name evidence="5" type="ORF">WIS52_04535</name>
</gene>
<dbReference type="SUPFAM" id="SSF46785">
    <property type="entry name" value="Winged helix' DNA-binding domain"/>
    <property type="match status" value="1"/>
</dbReference>
<keyword evidence="2" id="KW-0238">DNA-binding</keyword>
<dbReference type="InterPro" id="IPR036388">
    <property type="entry name" value="WH-like_DNA-bd_sf"/>
</dbReference>
<dbReference type="InterPro" id="IPR036390">
    <property type="entry name" value="WH_DNA-bd_sf"/>
</dbReference>
<reference evidence="5 6" key="1">
    <citation type="submission" date="2024-03" db="EMBL/GenBank/DDBJ databases">
        <title>Draft genome sequence of Pseudonocardia nematodicida JCM 31783.</title>
        <authorList>
            <person name="Butdee W."/>
            <person name="Duangmal K."/>
        </authorList>
    </citation>
    <scope>NUCLEOTIDE SEQUENCE [LARGE SCALE GENOMIC DNA]</scope>
    <source>
        <strain evidence="5 6">JCM 31783</strain>
    </source>
</reference>
<evidence type="ECO:0000259" key="4">
    <source>
        <dbReference type="PROSITE" id="PS50995"/>
    </source>
</evidence>
<keyword evidence="1" id="KW-0805">Transcription regulation</keyword>
<dbReference type="PANTHER" id="PTHR42756:SF1">
    <property type="entry name" value="TRANSCRIPTIONAL REPRESSOR OF EMRAB OPERON"/>
    <property type="match status" value="1"/>
</dbReference>
<keyword evidence="3" id="KW-0804">Transcription</keyword>
<sequence length="174" mass="19191">MRREKLIVVNTREPNDFELGQMVGHLIRVSQQVHASLWSSAFGMNGLTSPQFAVLHALAHEDGLDQTTLGERSSLDRTTVAQIVTRLARHGFVVRERDELDGRRNVVNLTSAGRSAYTKASHEAYAINEKLLERISQDDRMVLVRVLSEIIGSDRYPVAVGNGPAGQGDGARTD</sequence>
<name>A0ABV1K5J7_9PSEU</name>
<dbReference type="Gene3D" id="1.10.10.10">
    <property type="entry name" value="Winged helix-like DNA-binding domain superfamily/Winged helix DNA-binding domain"/>
    <property type="match status" value="1"/>
</dbReference>
<feature type="domain" description="HTH marR-type" evidence="4">
    <location>
        <begin position="19"/>
        <end position="152"/>
    </location>
</feature>
<evidence type="ECO:0000313" key="5">
    <source>
        <dbReference type="EMBL" id="MEQ3549728.1"/>
    </source>
</evidence>
<dbReference type="PRINTS" id="PR00598">
    <property type="entry name" value="HTHMARR"/>
</dbReference>
<accession>A0ABV1K5J7</accession>
<dbReference type="PANTHER" id="PTHR42756">
    <property type="entry name" value="TRANSCRIPTIONAL REGULATOR, MARR"/>
    <property type="match status" value="1"/>
</dbReference>
<evidence type="ECO:0000256" key="1">
    <source>
        <dbReference type="ARBA" id="ARBA00023015"/>
    </source>
</evidence>
<dbReference type="PROSITE" id="PS50995">
    <property type="entry name" value="HTH_MARR_2"/>
    <property type="match status" value="1"/>
</dbReference>
<comment type="caution">
    <text evidence="5">The sequence shown here is derived from an EMBL/GenBank/DDBJ whole genome shotgun (WGS) entry which is preliminary data.</text>
</comment>